<evidence type="ECO:0000313" key="2">
    <source>
        <dbReference type="EMBL" id="CEK70979.1"/>
    </source>
</evidence>
<organism evidence="2">
    <name type="scientific">Arion vulgaris</name>
    <dbReference type="NCBI Taxonomy" id="1028688"/>
    <lineage>
        <taxon>Eukaryota</taxon>
        <taxon>Metazoa</taxon>
        <taxon>Spiralia</taxon>
        <taxon>Lophotrochozoa</taxon>
        <taxon>Mollusca</taxon>
        <taxon>Gastropoda</taxon>
        <taxon>Heterobranchia</taxon>
        <taxon>Euthyneura</taxon>
        <taxon>Panpulmonata</taxon>
        <taxon>Eupulmonata</taxon>
        <taxon>Stylommatophora</taxon>
        <taxon>Helicina</taxon>
        <taxon>Arionoidea</taxon>
        <taxon>Arionidae</taxon>
        <taxon>Arion</taxon>
    </lineage>
</organism>
<name>A0A0B6ZQU6_9EUPU</name>
<dbReference type="AlphaFoldDB" id="A0A0B6ZQU6"/>
<gene>
    <name evidence="2" type="primary">ORF76451</name>
</gene>
<keyword evidence="1" id="KW-1133">Transmembrane helix</keyword>
<protein>
    <submittedName>
        <fullName evidence="2">Uncharacterized protein</fullName>
    </submittedName>
</protein>
<reference evidence="2" key="1">
    <citation type="submission" date="2014-12" db="EMBL/GenBank/DDBJ databases">
        <title>Insight into the proteome of Arion vulgaris.</title>
        <authorList>
            <person name="Aradska J."/>
            <person name="Bulat T."/>
            <person name="Smidak R."/>
            <person name="Sarate P."/>
            <person name="Gangsoo J."/>
            <person name="Sialana F."/>
            <person name="Bilban M."/>
            <person name="Lubec G."/>
        </authorList>
    </citation>
    <scope>NUCLEOTIDE SEQUENCE</scope>
    <source>
        <tissue evidence="2">Skin</tissue>
    </source>
</reference>
<sequence length="103" mass="11604">MYVCVCAYDAHENIITAGQFGQFTESQPGQCVCVVISYIWLTPVNINIRYVITVHFYVWNNLSVKSVVMLCLSHLSISPVCLYIMSLTPFCLCIVFLTPVCLT</sequence>
<dbReference type="EMBL" id="HACG01024114">
    <property type="protein sequence ID" value="CEK70979.1"/>
    <property type="molecule type" value="Transcribed_RNA"/>
</dbReference>
<keyword evidence="1" id="KW-0812">Transmembrane</keyword>
<proteinExistence type="predicted"/>
<evidence type="ECO:0000256" key="1">
    <source>
        <dbReference type="SAM" id="Phobius"/>
    </source>
</evidence>
<keyword evidence="1" id="KW-0472">Membrane</keyword>
<accession>A0A0B6ZQU6</accession>
<feature type="transmembrane region" description="Helical" evidence="1">
    <location>
        <begin position="82"/>
        <end position="102"/>
    </location>
</feature>